<keyword evidence="3" id="KW-1185">Reference proteome</keyword>
<dbReference type="EMBL" id="KI669124">
    <property type="protein sequence ID" value="ETN69338.1"/>
    <property type="molecule type" value="Genomic_DNA"/>
</dbReference>
<keyword evidence="1" id="KW-1133">Transmembrane helix</keyword>
<feature type="transmembrane region" description="Helical" evidence="1">
    <location>
        <begin position="50"/>
        <end position="67"/>
    </location>
</feature>
<gene>
    <name evidence="2" type="ORF">NECAME_15383</name>
</gene>
<dbReference type="AlphaFoldDB" id="W2SIF6"/>
<dbReference type="Proteomes" id="UP000053676">
    <property type="component" value="Unassembled WGS sequence"/>
</dbReference>
<protein>
    <submittedName>
        <fullName evidence="2">Uncharacterized protein</fullName>
    </submittedName>
</protein>
<name>W2SIF6_NECAM</name>
<dbReference type="KEGG" id="nai:NECAME_15383"/>
<evidence type="ECO:0000256" key="1">
    <source>
        <dbReference type="SAM" id="Phobius"/>
    </source>
</evidence>
<sequence>MSTIKGFQNRNDHCRVFHGTPTDEERNEIVEQSTRCGSCFDVQPMVTLSVFYAVLWSDLHVLAILWVT</sequence>
<evidence type="ECO:0000313" key="2">
    <source>
        <dbReference type="EMBL" id="ETN69338.1"/>
    </source>
</evidence>
<keyword evidence="1" id="KW-0812">Transmembrane</keyword>
<evidence type="ECO:0000313" key="3">
    <source>
        <dbReference type="Proteomes" id="UP000053676"/>
    </source>
</evidence>
<accession>W2SIF6</accession>
<proteinExistence type="predicted"/>
<reference evidence="3" key="1">
    <citation type="journal article" date="2014" name="Nat. Genet.">
        <title>Genome of the human hookworm Necator americanus.</title>
        <authorList>
            <person name="Tang Y.T."/>
            <person name="Gao X."/>
            <person name="Rosa B.A."/>
            <person name="Abubucker S."/>
            <person name="Hallsworth-Pepin K."/>
            <person name="Martin J."/>
            <person name="Tyagi R."/>
            <person name="Heizer E."/>
            <person name="Zhang X."/>
            <person name="Bhonagiri-Palsikar V."/>
            <person name="Minx P."/>
            <person name="Warren W.C."/>
            <person name="Wang Q."/>
            <person name="Zhan B."/>
            <person name="Hotez P.J."/>
            <person name="Sternberg P.W."/>
            <person name="Dougall A."/>
            <person name="Gaze S.T."/>
            <person name="Mulvenna J."/>
            <person name="Sotillo J."/>
            <person name="Ranganathan S."/>
            <person name="Rabelo E.M."/>
            <person name="Wilson R.K."/>
            <person name="Felgner P.L."/>
            <person name="Bethony J."/>
            <person name="Hawdon J.M."/>
            <person name="Gasser R.B."/>
            <person name="Loukas A."/>
            <person name="Mitreva M."/>
        </authorList>
    </citation>
    <scope>NUCLEOTIDE SEQUENCE [LARGE SCALE GENOMIC DNA]</scope>
</reference>
<organism evidence="2 3">
    <name type="scientific">Necator americanus</name>
    <name type="common">Human hookworm</name>
    <dbReference type="NCBI Taxonomy" id="51031"/>
    <lineage>
        <taxon>Eukaryota</taxon>
        <taxon>Metazoa</taxon>
        <taxon>Ecdysozoa</taxon>
        <taxon>Nematoda</taxon>
        <taxon>Chromadorea</taxon>
        <taxon>Rhabditida</taxon>
        <taxon>Rhabditina</taxon>
        <taxon>Rhabditomorpha</taxon>
        <taxon>Strongyloidea</taxon>
        <taxon>Ancylostomatidae</taxon>
        <taxon>Bunostominae</taxon>
        <taxon>Necator</taxon>
    </lineage>
</organism>
<keyword evidence="1" id="KW-0472">Membrane</keyword>